<accession>A0A7X0P1K3</accession>
<evidence type="ECO:0000313" key="4">
    <source>
        <dbReference type="Proteomes" id="UP000565579"/>
    </source>
</evidence>
<comment type="caution">
    <text evidence="3">The sequence shown here is derived from an EMBL/GenBank/DDBJ whole genome shotgun (WGS) entry which is preliminary data.</text>
</comment>
<feature type="transmembrane region" description="Helical" evidence="2">
    <location>
        <begin position="112"/>
        <end position="133"/>
    </location>
</feature>
<reference evidence="3 4" key="1">
    <citation type="submission" date="2020-08" db="EMBL/GenBank/DDBJ databases">
        <title>Sequencing the genomes of 1000 actinobacteria strains.</title>
        <authorList>
            <person name="Klenk H.-P."/>
        </authorList>
    </citation>
    <scope>NUCLEOTIDE SEQUENCE [LARGE SCALE GENOMIC DNA]</scope>
    <source>
        <strain evidence="3 4">DSM 43768</strain>
    </source>
</reference>
<feature type="transmembrane region" description="Helical" evidence="2">
    <location>
        <begin position="25"/>
        <end position="43"/>
    </location>
</feature>
<evidence type="ECO:0000256" key="2">
    <source>
        <dbReference type="SAM" id="Phobius"/>
    </source>
</evidence>
<keyword evidence="4" id="KW-1185">Reference proteome</keyword>
<dbReference type="EMBL" id="JACHMI010000001">
    <property type="protein sequence ID" value="MBB6553584.1"/>
    <property type="molecule type" value="Genomic_DNA"/>
</dbReference>
<dbReference type="AlphaFoldDB" id="A0A7X0P1K3"/>
<feature type="transmembrane region" description="Helical" evidence="2">
    <location>
        <begin position="153"/>
        <end position="178"/>
    </location>
</feature>
<keyword evidence="2" id="KW-0812">Transmembrane</keyword>
<keyword evidence="2" id="KW-1133">Transmembrane helix</keyword>
<proteinExistence type="predicted"/>
<dbReference type="RefSeq" id="WP_185107863.1">
    <property type="nucleotide sequence ID" value="NZ_BAAAXY010000074.1"/>
</dbReference>
<protein>
    <submittedName>
        <fullName evidence="3">Uncharacterized protein</fullName>
    </submittedName>
</protein>
<keyword evidence="2" id="KW-0472">Membrane</keyword>
<sequence>MTNSVPGPDGGTAPDRGSPPRMPRWVKTAVIVVGVLLLLFALMRITGLGGEHGPGRHLPTGCRNRARGTPRQGHHDLVRHRPARLGGLGHGPAAVVGTTWGLFRHYRVPTKLTLTVVATIVLLAETRTVTALADYAASSADPRAVPGTLPHSIGGLAVLLLITILSVVKPQGLARYGWRKQQDNRRRKAASRASAVA</sequence>
<name>A0A7X0P1K3_9ACTN</name>
<evidence type="ECO:0000256" key="1">
    <source>
        <dbReference type="SAM" id="MobiDB-lite"/>
    </source>
</evidence>
<feature type="region of interest" description="Disordered" evidence="1">
    <location>
        <begin position="1"/>
        <end position="21"/>
    </location>
</feature>
<dbReference type="Proteomes" id="UP000565579">
    <property type="component" value="Unassembled WGS sequence"/>
</dbReference>
<organism evidence="3 4">
    <name type="scientific">Nonomuraea rubra</name>
    <dbReference type="NCBI Taxonomy" id="46180"/>
    <lineage>
        <taxon>Bacteria</taxon>
        <taxon>Bacillati</taxon>
        <taxon>Actinomycetota</taxon>
        <taxon>Actinomycetes</taxon>
        <taxon>Streptosporangiales</taxon>
        <taxon>Streptosporangiaceae</taxon>
        <taxon>Nonomuraea</taxon>
    </lineage>
</organism>
<gene>
    <name evidence="3" type="ORF">HD593_008379</name>
</gene>
<evidence type="ECO:0000313" key="3">
    <source>
        <dbReference type="EMBL" id="MBB6553584.1"/>
    </source>
</evidence>